<organism evidence="4 5">
    <name type="scientific">Roseibium algicola</name>
    <dbReference type="NCBI Taxonomy" id="2857014"/>
    <lineage>
        <taxon>Bacteria</taxon>
        <taxon>Pseudomonadati</taxon>
        <taxon>Pseudomonadota</taxon>
        <taxon>Alphaproteobacteria</taxon>
        <taxon>Hyphomicrobiales</taxon>
        <taxon>Stappiaceae</taxon>
        <taxon>Roseibium</taxon>
    </lineage>
</organism>
<dbReference type="PANTHER" id="PTHR43877:SF1">
    <property type="entry name" value="ACETYLTRANSFERASE"/>
    <property type="match status" value="1"/>
</dbReference>
<accession>A0ABM6IB92</accession>
<dbReference type="SUPFAM" id="SSF55729">
    <property type="entry name" value="Acyl-CoA N-acyltransferases (Nat)"/>
    <property type="match status" value="1"/>
</dbReference>
<dbReference type="Pfam" id="PF00583">
    <property type="entry name" value="Acetyltransf_1"/>
    <property type="match status" value="1"/>
</dbReference>
<dbReference type="Proteomes" id="UP000188174">
    <property type="component" value="Plasmid unnamed1"/>
</dbReference>
<evidence type="ECO:0000313" key="5">
    <source>
        <dbReference type="Proteomes" id="UP000188174"/>
    </source>
</evidence>
<sequence>MSVQSKGETRSEQIRPATKADAREIASLFLMSSDGLASYIWSRVGAPGADLLEVGASRYSRENTAFSYQNCHMVEIGGQVVAMLHAFKMESDETPEIDPVLRPYSELEDPGSLYVSGVAVRPEFRRRGYARKLMILADRLAAAQDLARVSLICFDRNVPALRLYASLGFREMDHRAIVPHPNLHYSDGHALLLVRECDAREQVEG</sequence>
<reference evidence="4 5" key="1">
    <citation type="submission" date="2017-02" db="EMBL/GenBank/DDBJ databases">
        <authorList>
            <person name="Jeong S."/>
        </authorList>
    </citation>
    <scope>NUCLEOTIDE SEQUENCE [LARGE SCALE GENOMIC DNA]</scope>
    <source>
        <strain evidence="4 5">RMAR6-6</strain>
        <plasmid evidence="4 5">unnamed1</plasmid>
    </source>
</reference>
<evidence type="ECO:0000256" key="1">
    <source>
        <dbReference type="ARBA" id="ARBA00022679"/>
    </source>
</evidence>
<gene>
    <name evidence="4" type="ORF">B0E33_28560</name>
</gene>
<dbReference type="Gene3D" id="3.40.630.30">
    <property type="match status" value="1"/>
</dbReference>
<dbReference type="EMBL" id="CP019631">
    <property type="protein sequence ID" value="AQQ07774.1"/>
    <property type="molecule type" value="Genomic_DNA"/>
</dbReference>
<dbReference type="InterPro" id="IPR016181">
    <property type="entry name" value="Acyl_CoA_acyltransferase"/>
</dbReference>
<geneLocation type="plasmid" evidence="4 5">
    <name>unnamed1</name>
</geneLocation>
<dbReference type="InterPro" id="IPR000182">
    <property type="entry name" value="GNAT_dom"/>
</dbReference>
<keyword evidence="1" id="KW-0808">Transferase</keyword>
<dbReference type="CDD" id="cd04301">
    <property type="entry name" value="NAT_SF"/>
    <property type="match status" value="1"/>
</dbReference>
<keyword evidence="2" id="KW-0012">Acyltransferase</keyword>
<evidence type="ECO:0000259" key="3">
    <source>
        <dbReference type="PROSITE" id="PS51186"/>
    </source>
</evidence>
<protein>
    <recommendedName>
        <fullName evidence="3">N-acetyltransferase domain-containing protein</fullName>
    </recommendedName>
</protein>
<dbReference type="InterPro" id="IPR050832">
    <property type="entry name" value="Bact_Acetyltransf"/>
</dbReference>
<keyword evidence="5" id="KW-1185">Reference proteome</keyword>
<evidence type="ECO:0000256" key="2">
    <source>
        <dbReference type="ARBA" id="ARBA00023315"/>
    </source>
</evidence>
<evidence type="ECO:0000313" key="4">
    <source>
        <dbReference type="EMBL" id="AQQ07774.1"/>
    </source>
</evidence>
<name>A0ABM6IB92_9HYPH</name>
<dbReference type="PANTHER" id="PTHR43877">
    <property type="entry name" value="AMINOALKYLPHOSPHONATE N-ACETYLTRANSFERASE-RELATED-RELATED"/>
    <property type="match status" value="1"/>
</dbReference>
<keyword evidence="4" id="KW-0614">Plasmid</keyword>
<dbReference type="PROSITE" id="PS51186">
    <property type="entry name" value="GNAT"/>
    <property type="match status" value="1"/>
</dbReference>
<dbReference type="RefSeq" id="WP_077293852.1">
    <property type="nucleotide sequence ID" value="NZ_CP019631.1"/>
</dbReference>
<proteinExistence type="predicted"/>
<feature type="domain" description="N-acetyltransferase" evidence="3">
    <location>
        <begin position="12"/>
        <end position="198"/>
    </location>
</feature>